<protein>
    <submittedName>
        <fullName evidence="1">Uncharacterized protein</fullName>
    </submittedName>
</protein>
<reference evidence="1" key="2">
    <citation type="journal article" date="2015" name="Fish Shellfish Immunol.">
        <title>Early steps in the European eel (Anguilla anguilla)-Vibrio vulnificus interaction in the gills: Role of the RtxA13 toxin.</title>
        <authorList>
            <person name="Callol A."/>
            <person name="Pajuelo D."/>
            <person name="Ebbesson L."/>
            <person name="Teles M."/>
            <person name="MacKenzie S."/>
            <person name="Amaro C."/>
        </authorList>
    </citation>
    <scope>NUCLEOTIDE SEQUENCE</scope>
</reference>
<sequence length="42" mass="5134">MKYDIHHFLTSVAIVFHQYIFSAYKDHSYWCQVRGKKVMNLQ</sequence>
<dbReference type="AlphaFoldDB" id="A0A0E9TZ06"/>
<reference evidence="1" key="1">
    <citation type="submission" date="2014-11" db="EMBL/GenBank/DDBJ databases">
        <authorList>
            <person name="Amaro Gonzalez C."/>
        </authorList>
    </citation>
    <scope>NUCLEOTIDE SEQUENCE</scope>
</reference>
<evidence type="ECO:0000313" key="1">
    <source>
        <dbReference type="EMBL" id="JAH57958.1"/>
    </source>
</evidence>
<accession>A0A0E9TZ06</accession>
<organism evidence="1">
    <name type="scientific">Anguilla anguilla</name>
    <name type="common">European freshwater eel</name>
    <name type="synonym">Muraena anguilla</name>
    <dbReference type="NCBI Taxonomy" id="7936"/>
    <lineage>
        <taxon>Eukaryota</taxon>
        <taxon>Metazoa</taxon>
        <taxon>Chordata</taxon>
        <taxon>Craniata</taxon>
        <taxon>Vertebrata</taxon>
        <taxon>Euteleostomi</taxon>
        <taxon>Actinopterygii</taxon>
        <taxon>Neopterygii</taxon>
        <taxon>Teleostei</taxon>
        <taxon>Anguilliformes</taxon>
        <taxon>Anguillidae</taxon>
        <taxon>Anguilla</taxon>
    </lineage>
</organism>
<proteinExistence type="predicted"/>
<name>A0A0E9TZ06_ANGAN</name>
<dbReference type="EMBL" id="GBXM01050619">
    <property type="protein sequence ID" value="JAH57958.1"/>
    <property type="molecule type" value="Transcribed_RNA"/>
</dbReference>